<evidence type="ECO:0000313" key="1">
    <source>
        <dbReference type="EMBL" id="KXY35775.1"/>
    </source>
</evidence>
<evidence type="ECO:0000313" key="2">
    <source>
        <dbReference type="Proteomes" id="UP000075476"/>
    </source>
</evidence>
<protein>
    <submittedName>
        <fullName evidence="1">Uncharacterized protein</fullName>
    </submittedName>
</protein>
<dbReference type="Proteomes" id="UP000075476">
    <property type="component" value="Unassembled WGS sequence"/>
</dbReference>
<accession>A0A9X0SLU0</accession>
<dbReference type="EMBL" id="LOMO01000146">
    <property type="protein sequence ID" value="KXY35775.1"/>
    <property type="molecule type" value="Genomic_DNA"/>
</dbReference>
<dbReference type="RefSeq" id="WP_061663626.1">
    <property type="nucleotide sequence ID" value="NZ_LOMO01000146.1"/>
</dbReference>
<comment type="caution">
    <text evidence="1">The sequence shown here is derived from an EMBL/GenBank/DDBJ whole genome shotgun (WGS) entry which is preliminary data.</text>
</comment>
<dbReference type="AlphaFoldDB" id="A0A9X0SLU0"/>
<gene>
    <name evidence="1" type="ORF">AT268_03790</name>
</gene>
<sequence>MYWDTAFYRCEWCKKEYEPGRRYTKSEEWSDEWFCCYECMRKKMKQCGIEISPLEKKQKEEPKKKWWKIWG</sequence>
<reference evidence="1 2" key="1">
    <citation type="submission" date="2015-12" db="EMBL/GenBank/DDBJ databases">
        <title>Bacillus cereus Group isolate.</title>
        <authorList>
            <person name="Kovac J."/>
        </authorList>
    </citation>
    <scope>NUCLEOTIDE SEQUENCE [LARGE SCALE GENOMIC DNA]</scope>
    <source>
        <strain evidence="1 2">FSL K6-0073</strain>
    </source>
</reference>
<name>A0A9X0SLU0_BACCE</name>
<organism evidence="1 2">
    <name type="scientific">Bacillus cereus</name>
    <dbReference type="NCBI Taxonomy" id="1396"/>
    <lineage>
        <taxon>Bacteria</taxon>
        <taxon>Bacillati</taxon>
        <taxon>Bacillota</taxon>
        <taxon>Bacilli</taxon>
        <taxon>Bacillales</taxon>
        <taxon>Bacillaceae</taxon>
        <taxon>Bacillus</taxon>
        <taxon>Bacillus cereus group</taxon>
    </lineage>
</organism>
<proteinExistence type="predicted"/>